<dbReference type="RefSeq" id="WP_012632502.1">
    <property type="nucleotide sequence ID" value="NC_011891.1"/>
</dbReference>
<evidence type="ECO:0000256" key="1">
    <source>
        <dbReference type="SAM" id="MobiDB-lite"/>
    </source>
</evidence>
<dbReference type="KEGG" id="acp:A2cp1_1165"/>
<feature type="region of interest" description="Disordered" evidence="1">
    <location>
        <begin position="1"/>
        <end position="27"/>
    </location>
</feature>
<proteinExistence type="predicted"/>
<reference evidence="2" key="1">
    <citation type="submission" date="2009-01" db="EMBL/GenBank/DDBJ databases">
        <title>Complete sequence of Anaeromyxobacter dehalogenans 2CP-1.</title>
        <authorList>
            <consortium name="US DOE Joint Genome Institute"/>
            <person name="Lucas S."/>
            <person name="Copeland A."/>
            <person name="Lapidus A."/>
            <person name="Glavina del Rio T."/>
            <person name="Dalin E."/>
            <person name="Tice H."/>
            <person name="Bruce D."/>
            <person name="Goodwin L."/>
            <person name="Pitluck S."/>
            <person name="Saunders E."/>
            <person name="Brettin T."/>
            <person name="Detter J.C."/>
            <person name="Han C."/>
            <person name="Larimer F."/>
            <person name="Land M."/>
            <person name="Hauser L."/>
            <person name="Kyrpides N."/>
            <person name="Ovchinnikova G."/>
            <person name="Beliaev A.S."/>
            <person name="Richardson P."/>
        </authorList>
    </citation>
    <scope>NUCLEOTIDE SEQUENCE</scope>
    <source>
        <strain evidence="2">2CP-1</strain>
    </source>
</reference>
<accession>B8JFS2</accession>
<keyword evidence="3" id="KW-1185">Reference proteome</keyword>
<dbReference type="HOGENOM" id="CLU_2679598_0_0_7"/>
<evidence type="ECO:0000313" key="2">
    <source>
        <dbReference type="EMBL" id="ACL64510.1"/>
    </source>
</evidence>
<protein>
    <submittedName>
        <fullName evidence="2">Uncharacterized protein</fullName>
    </submittedName>
</protein>
<gene>
    <name evidence="2" type="ordered locus">A2cp1_1165</name>
</gene>
<organism evidence="2 3">
    <name type="scientific">Anaeromyxobacter dehalogenans (strain ATCC BAA-258 / DSM 21875 / 2CP-1)</name>
    <dbReference type="NCBI Taxonomy" id="455488"/>
    <lineage>
        <taxon>Bacteria</taxon>
        <taxon>Pseudomonadati</taxon>
        <taxon>Myxococcota</taxon>
        <taxon>Myxococcia</taxon>
        <taxon>Myxococcales</taxon>
        <taxon>Cystobacterineae</taxon>
        <taxon>Anaeromyxobacteraceae</taxon>
        <taxon>Anaeromyxobacter</taxon>
    </lineage>
</organism>
<name>B8JFS2_ANAD2</name>
<dbReference type="AlphaFoldDB" id="B8JFS2"/>
<sequence length="74" mass="8400">MLVDGRSPLEVPYRNLSSPLHSDTEEQGSPVATMLIATLMFRFENLKQRIDEKKTFADATRSASQFLADAKRRD</sequence>
<dbReference type="EMBL" id="CP001359">
    <property type="protein sequence ID" value="ACL64510.1"/>
    <property type="molecule type" value="Genomic_DNA"/>
</dbReference>
<evidence type="ECO:0000313" key="3">
    <source>
        <dbReference type="Proteomes" id="UP000007089"/>
    </source>
</evidence>
<dbReference type="Proteomes" id="UP000007089">
    <property type="component" value="Chromosome"/>
</dbReference>